<evidence type="ECO:0000256" key="4">
    <source>
        <dbReference type="ARBA" id="ARBA00023172"/>
    </source>
</evidence>
<accession>A0A2R4XNK9</accession>
<dbReference type="GO" id="GO:0009378">
    <property type="term" value="F:four-way junction helicase activity"/>
    <property type="evidence" value="ECO:0007669"/>
    <property type="project" value="InterPro"/>
</dbReference>
<keyword evidence="4 6" id="KW-0233">DNA recombination</keyword>
<feature type="region of interest" description="Domain III" evidence="6">
    <location>
        <begin position="148"/>
        <end position="190"/>
    </location>
</feature>
<keyword evidence="3 6" id="KW-0238">DNA-binding</keyword>
<dbReference type="NCBIfam" id="TIGR00084">
    <property type="entry name" value="ruvA"/>
    <property type="match status" value="1"/>
</dbReference>
<keyword evidence="5 6" id="KW-0234">DNA repair</keyword>
<comment type="caution">
    <text evidence="6">Lacks conserved residue(s) required for the propagation of feature annotation.</text>
</comment>
<dbReference type="EMBL" id="CP028901">
    <property type="protein sequence ID" value="AWB35354.1"/>
    <property type="molecule type" value="Genomic_DNA"/>
</dbReference>
<gene>
    <name evidence="6" type="primary">ruvA</name>
    <name evidence="8" type="ORF">DBV39_18225</name>
</gene>
<dbReference type="SUPFAM" id="SSF46929">
    <property type="entry name" value="DNA helicase RuvA subunit, C-terminal domain"/>
    <property type="match status" value="1"/>
</dbReference>
<dbReference type="OrthoDB" id="5293449at2"/>
<comment type="function">
    <text evidence="6">The RuvA-RuvB-RuvC complex processes Holliday junction (HJ) DNA during genetic recombination and DNA repair, while the RuvA-RuvB complex plays an important role in the rescue of blocked DNA replication forks via replication fork reversal (RFR). RuvA specifically binds to HJ cruciform DNA, conferring on it an open structure. The RuvB hexamer acts as an ATP-dependent pump, pulling dsDNA into and through the RuvAB complex. HJ branch migration allows RuvC to scan DNA until it finds its consensus sequence, where it cleaves and resolves the cruciform DNA.</text>
</comment>
<dbReference type="InterPro" id="IPR013849">
    <property type="entry name" value="DNA_helicase_Holl-junc_RuvA_I"/>
</dbReference>
<keyword evidence="1 6" id="KW-0963">Cytoplasm</keyword>
<dbReference type="GO" id="GO:0006281">
    <property type="term" value="P:DNA repair"/>
    <property type="evidence" value="ECO:0007669"/>
    <property type="project" value="UniProtKB-UniRule"/>
</dbReference>
<dbReference type="KEGG" id="boz:DBV39_18225"/>
<proteinExistence type="inferred from homology"/>
<dbReference type="Proteomes" id="UP000244571">
    <property type="component" value="Chromosome"/>
</dbReference>
<dbReference type="Gene3D" id="2.40.50.140">
    <property type="entry name" value="Nucleic acid-binding proteins"/>
    <property type="match status" value="1"/>
</dbReference>
<evidence type="ECO:0000256" key="5">
    <source>
        <dbReference type="ARBA" id="ARBA00023204"/>
    </source>
</evidence>
<dbReference type="GO" id="GO:0000400">
    <property type="term" value="F:four-way junction DNA binding"/>
    <property type="evidence" value="ECO:0007669"/>
    <property type="project" value="UniProtKB-UniRule"/>
</dbReference>
<dbReference type="SMART" id="SM00278">
    <property type="entry name" value="HhH1"/>
    <property type="match status" value="2"/>
</dbReference>
<organism evidence="8 9">
    <name type="scientific">Orrella marina</name>
    <dbReference type="NCBI Taxonomy" id="2163011"/>
    <lineage>
        <taxon>Bacteria</taxon>
        <taxon>Pseudomonadati</taxon>
        <taxon>Pseudomonadota</taxon>
        <taxon>Betaproteobacteria</taxon>
        <taxon>Burkholderiales</taxon>
        <taxon>Alcaligenaceae</taxon>
        <taxon>Orrella</taxon>
    </lineage>
</organism>
<dbReference type="Pfam" id="PF01330">
    <property type="entry name" value="RuvA_N"/>
    <property type="match status" value="1"/>
</dbReference>
<evidence type="ECO:0000313" key="8">
    <source>
        <dbReference type="EMBL" id="AWB35354.1"/>
    </source>
</evidence>
<protein>
    <recommendedName>
        <fullName evidence="6">Holliday junction branch migration complex subunit RuvA</fullName>
    </recommendedName>
</protein>
<dbReference type="Gene3D" id="1.10.8.10">
    <property type="entry name" value="DNA helicase RuvA subunit, C-terminal domain"/>
    <property type="match status" value="1"/>
</dbReference>
<comment type="similarity">
    <text evidence="6">Belongs to the RuvA family.</text>
</comment>
<dbReference type="Pfam" id="PF07499">
    <property type="entry name" value="RuvA_C"/>
    <property type="match status" value="1"/>
</dbReference>
<dbReference type="SUPFAM" id="SSF50249">
    <property type="entry name" value="Nucleic acid-binding proteins"/>
    <property type="match status" value="1"/>
</dbReference>
<comment type="domain">
    <text evidence="6">Has three domains with a flexible linker between the domains II and III and assumes an 'L' shape. Domain III is highly mobile and contacts RuvB.</text>
</comment>
<dbReference type="AlphaFoldDB" id="A0A2R4XNK9"/>
<comment type="subunit">
    <text evidence="6">Homotetramer. Forms an RuvA(8)-RuvB(12)-Holliday junction (HJ) complex. HJ DNA is sandwiched between 2 RuvA tetramers; dsDNA enters through RuvA and exits via RuvB. An RuvB hexamer assembles on each DNA strand where it exits the tetramer. Each RuvB hexamer is contacted by two RuvA subunits (via domain III) on 2 adjacent RuvB subunits; this complex drives branch migration. In the full resolvosome a probable DNA-RuvA(4)-RuvB(12)-RuvC(2) complex forms which resolves the HJ.</text>
</comment>
<evidence type="ECO:0000256" key="2">
    <source>
        <dbReference type="ARBA" id="ARBA00022763"/>
    </source>
</evidence>
<dbReference type="InterPro" id="IPR012340">
    <property type="entry name" value="NA-bd_OB-fold"/>
</dbReference>
<name>A0A2R4XNK9_9BURK</name>
<dbReference type="Gene3D" id="1.10.150.20">
    <property type="entry name" value="5' to 3' exonuclease, C-terminal subdomain"/>
    <property type="match status" value="1"/>
</dbReference>
<dbReference type="InterPro" id="IPR000085">
    <property type="entry name" value="RuvA"/>
</dbReference>
<dbReference type="SUPFAM" id="SSF47781">
    <property type="entry name" value="RuvA domain 2-like"/>
    <property type="match status" value="1"/>
</dbReference>
<keyword evidence="9" id="KW-1185">Reference proteome</keyword>
<comment type="subcellular location">
    <subcellularLocation>
        <location evidence="6">Cytoplasm</location>
    </subcellularLocation>
</comment>
<dbReference type="GO" id="GO:0009379">
    <property type="term" value="C:Holliday junction helicase complex"/>
    <property type="evidence" value="ECO:0007669"/>
    <property type="project" value="InterPro"/>
</dbReference>
<dbReference type="InterPro" id="IPR003583">
    <property type="entry name" value="Hlx-hairpin-Hlx_DNA-bd_motif"/>
</dbReference>
<dbReference type="GO" id="GO:0048476">
    <property type="term" value="C:Holliday junction resolvase complex"/>
    <property type="evidence" value="ECO:0007669"/>
    <property type="project" value="UniProtKB-UniRule"/>
</dbReference>
<evidence type="ECO:0000313" key="9">
    <source>
        <dbReference type="Proteomes" id="UP000244571"/>
    </source>
</evidence>
<dbReference type="InterPro" id="IPR010994">
    <property type="entry name" value="RuvA_2-like"/>
</dbReference>
<dbReference type="HAMAP" id="MF_00031">
    <property type="entry name" value="DNA_HJ_migration_RuvA"/>
    <property type="match status" value="1"/>
</dbReference>
<reference evidence="8 9" key="1">
    <citation type="submission" date="2018-04" db="EMBL/GenBank/DDBJ databases">
        <title>Bordetella sp. HZ20 isolated from seawater.</title>
        <authorList>
            <person name="Sun C."/>
        </authorList>
    </citation>
    <scope>NUCLEOTIDE SEQUENCE [LARGE SCALE GENOMIC DNA]</scope>
    <source>
        <strain evidence="8 9">HZ20</strain>
    </source>
</reference>
<dbReference type="GO" id="GO:0005737">
    <property type="term" value="C:cytoplasm"/>
    <property type="evidence" value="ECO:0007669"/>
    <property type="project" value="UniProtKB-SubCell"/>
</dbReference>
<dbReference type="InterPro" id="IPR011114">
    <property type="entry name" value="RuvA_C"/>
</dbReference>
<evidence type="ECO:0000256" key="3">
    <source>
        <dbReference type="ARBA" id="ARBA00023125"/>
    </source>
</evidence>
<feature type="domain" description="Helix-hairpin-helix DNA-binding motif class 1" evidence="7">
    <location>
        <begin position="73"/>
        <end position="92"/>
    </location>
</feature>
<dbReference type="RefSeq" id="WP_108622810.1">
    <property type="nucleotide sequence ID" value="NZ_CP028901.1"/>
</dbReference>
<evidence type="ECO:0000259" key="7">
    <source>
        <dbReference type="SMART" id="SM00278"/>
    </source>
</evidence>
<evidence type="ECO:0000256" key="6">
    <source>
        <dbReference type="HAMAP-Rule" id="MF_00031"/>
    </source>
</evidence>
<keyword evidence="2 6" id="KW-0227">DNA damage</keyword>
<dbReference type="GO" id="GO:0006310">
    <property type="term" value="P:DNA recombination"/>
    <property type="evidence" value="ECO:0007669"/>
    <property type="project" value="UniProtKB-UniRule"/>
</dbReference>
<dbReference type="CDD" id="cd14332">
    <property type="entry name" value="UBA_RuvA_C"/>
    <property type="match status" value="1"/>
</dbReference>
<sequence>MIGRLTGKLYEKSPPRVGLDVHGVGYEIDVSMATFYNLPDLGAEVTLLIHHVVREDAQLLYGFASPQERAAFRELIKVTGIGARIALAVLSGLSVDDLAHAISTQETARLVRVPGIGKKTAERLLLEMKGKLGADLTLGTQAFVSNHADILAALTALGYSEKECAAAVKSLPEGVEVSEGIRLALKHLAR</sequence>
<feature type="region of interest" description="Domain I" evidence="6">
    <location>
        <begin position="1"/>
        <end position="64"/>
    </location>
</feature>
<feature type="domain" description="Helix-hairpin-helix DNA-binding motif class 1" evidence="7">
    <location>
        <begin position="108"/>
        <end position="127"/>
    </location>
</feature>
<dbReference type="Pfam" id="PF14520">
    <property type="entry name" value="HHH_5"/>
    <property type="match status" value="1"/>
</dbReference>
<evidence type="ECO:0000256" key="1">
    <source>
        <dbReference type="ARBA" id="ARBA00022490"/>
    </source>
</evidence>
<dbReference type="GO" id="GO:0005524">
    <property type="term" value="F:ATP binding"/>
    <property type="evidence" value="ECO:0007669"/>
    <property type="project" value="InterPro"/>
</dbReference>
<dbReference type="InterPro" id="IPR036267">
    <property type="entry name" value="RuvA_C_sf"/>
</dbReference>